<accession>A0A7V7PPK8</accession>
<dbReference type="EMBL" id="VZDO01000007">
    <property type="protein sequence ID" value="KAB0679944.1"/>
    <property type="molecule type" value="Genomic_DNA"/>
</dbReference>
<protein>
    <submittedName>
        <fullName evidence="1">Phage tail tape measure protein</fullName>
    </submittedName>
</protein>
<evidence type="ECO:0000313" key="2">
    <source>
        <dbReference type="Proteomes" id="UP000432089"/>
    </source>
</evidence>
<organism evidence="1 2">
    <name type="scientific">Plantimonas leprariae</name>
    <dbReference type="NCBI Taxonomy" id="2615207"/>
    <lineage>
        <taxon>Bacteria</taxon>
        <taxon>Pseudomonadati</taxon>
        <taxon>Pseudomonadota</taxon>
        <taxon>Alphaproteobacteria</taxon>
        <taxon>Hyphomicrobiales</taxon>
        <taxon>Aurantimonadaceae</taxon>
        <taxon>Plantimonas</taxon>
    </lineage>
</organism>
<comment type="caution">
    <text evidence="1">The sequence shown here is derived from an EMBL/GenBank/DDBJ whole genome shotgun (WGS) entry which is preliminary data.</text>
</comment>
<gene>
    <name evidence="1" type="ORF">F6X38_10240</name>
</gene>
<reference evidence="1 2" key="1">
    <citation type="submission" date="2019-09" db="EMBL/GenBank/DDBJ databases">
        <title>YIM 132180 draft genome.</title>
        <authorList>
            <person name="Zhang K."/>
        </authorList>
    </citation>
    <scope>NUCLEOTIDE SEQUENCE [LARGE SCALE GENOMIC DNA]</scope>
    <source>
        <strain evidence="1 2">YIM 132180</strain>
    </source>
</reference>
<dbReference type="Proteomes" id="UP000432089">
    <property type="component" value="Unassembled WGS sequence"/>
</dbReference>
<evidence type="ECO:0000313" key="1">
    <source>
        <dbReference type="EMBL" id="KAB0679944.1"/>
    </source>
</evidence>
<keyword evidence="2" id="KW-1185">Reference proteome</keyword>
<sequence length="194" mass="19331">MAADETYRVGIEADTSALDKALGDMTAKANAFGSAMNAAFRGAVVSGQSLDGVFRQLALRISTIALNAALKPVTSIAGGLIGQLANGVGSLFAGGAAASASVVPFAKGGVVASPSYFPNGRQIGLMGEAGAEAILPLRRGPDGRLGVATGEGGKGGGQPIVFNVTAADAASFRRSEAQIQAMLARAANRGRRGL</sequence>
<dbReference type="AlphaFoldDB" id="A0A7V7PPK8"/>
<name>A0A7V7PPK8_9HYPH</name>
<proteinExistence type="predicted"/>
<dbReference type="RefSeq" id="WP_150969635.1">
    <property type="nucleotide sequence ID" value="NZ_VZDO01000007.1"/>
</dbReference>